<reference evidence="5" key="1">
    <citation type="journal article" date="2019" name="Sci. Rep.">
        <title>Draft genome of Tanacetum cinerariifolium, the natural source of mosquito coil.</title>
        <authorList>
            <person name="Yamashiro T."/>
            <person name="Shiraishi A."/>
            <person name="Satake H."/>
            <person name="Nakayama K."/>
        </authorList>
    </citation>
    <scope>NUCLEOTIDE SEQUENCE</scope>
</reference>
<feature type="domain" description="MULE transposase" evidence="2">
    <location>
        <begin position="1185"/>
        <end position="1246"/>
    </location>
</feature>
<dbReference type="PANTHER" id="PTHR45835">
    <property type="entry name" value="YALI0A06105P"/>
    <property type="match status" value="1"/>
</dbReference>
<dbReference type="InterPro" id="IPR036397">
    <property type="entry name" value="RNaseH_sf"/>
</dbReference>
<dbReference type="InterPro" id="IPR012337">
    <property type="entry name" value="RNaseH-like_sf"/>
</dbReference>
<gene>
    <name evidence="5" type="ORF">Tci_012819</name>
</gene>
<dbReference type="Pfam" id="PF24626">
    <property type="entry name" value="SH3_Tf2-1"/>
    <property type="match status" value="1"/>
</dbReference>
<accession>A0A6L2JUS6</accession>
<dbReference type="GO" id="GO:0003676">
    <property type="term" value="F:nucleic acid binding"/>
    <property type="evidence" value="ECO:0007669"/>
    <property type="project" value="InterPro"/>
</dbReference>
<dbReference type="Pfam" id="PF08284">
    <property type="entry name" value="RVP_2"/>
    <property type="match status" value="1"/>
</dbReference>
<dbReference type="InterPro" id="IPR041577">
    <property type="entry name" value="RT_RNaseH_2"/>
</dbReference>
<evidence type="ECO:0000313" key="5">
    <source>
        <dbReference type="EMBL" id="GEU40841.1"/>
    </source>
</evidence>
<comment type="caution">
    <text evidence="5">The sequence shown here is derived from an EMBL/GenBank/DDBJ whole genome shotgun (WGS) entry which is preliminary data.</text>
</comment>
<dbReference type="Gene3D" id="3.30.70.270">
    <property type="match status" value="1"/>
</dbReference>
<dbReference type="Gene3D" id="3.30.420.10">
    <property type="entry name" value="Ribonuclease H-like superfamily/Ribonuclease H"/>
    <property type="match status" value="1"/>
</dbReference>
<dbReference type="InterPro" id="IPR043502">
    <property type="entry name" value="DNA/RNA_pol_sf"/>
</dbReference>
<dbReference type="SUPFAM" id="SSF53098">
    <property type="entry name" value="Ribonuclease H-like"/>
    <property type="match status" value="1"/>
</dbReference>
<sequence>MNVDHSVSKALNLYEPNNLDDFLDNDVDDVLDDVSKSRRNRNVENVAITKHVANKGNVVSKHESESENRSDSEIIIDEEKLIHDVVVDMQEFNNSTNGNVEWIGCKESVQEVNKVFQAKEDIDYEDFDSGINSDNEGVIKKATRQLGKINKAAVGKIWKENFFVGQDFTNSHLIRKMVTRVSLEQRMKLYLKKIDKMRVRVICIGKLLVFISDGLSINDGPNNTYGPSSSGYNAANDDDLKCWPACCRIMRGKRNVIENNDRMGCTYKEFLACNPKEYNENGGVVVYTRWIEKMESFLDNNQKVKYITGSFVGKDLTRWNSQIRTLDHEVAIGMSWDDFKLLMKEEFCPSNKMQKLETELVPKLVTPENKRIERYINGLASQIRGMVAITEPTTIQKAVQIAGTLTDEALRNGSIKKNPENRENEGEPSKDRNRRDDNKRTRTGNAFATTANLVRREYTGGRAFMLGAEEARQDPNIMTGIEPSDLGFSYEIKIASGQLVEINKVIKGCKLEIDGHVFDINLIPFGSESFDMIIGMDWLSNHKAEIICHEKVVRISLPGGRLIGERPKEKARQLMSAKAKENKQEEIVVVRDFPEVFLNGLSGLPPNREIKFRIELVPRAIPVTKSPYRLVPSKMDELIGIRTAQEFWLREVQFLGHVINDDVIHVDPSKIESVNNWKAPRTLSKVHLFLGLKSKTYDWGEEQENAFQTLKDLLCNAHVLALPDGPEDFVVYNDASGLGLGCVLMQRGKVIAYASSQRELNMRQRHWSEIRYHPGKANVVADALSRKERVKPKRVRAMNMTLQSSIKDKILVAQKEACDESTRLQKGLDKMIKLKSDEALYYLDRIWVPLKGDKWEGIAMDFVTKLPRTSSGHDTIWVIVDRLTKSTHFLPMREDYKIDRLARLYLNDTVARHEMLRAYVLDFEGSWDVYLTLVEISYNNSYHYSVRCAAFEALYGRKCRSSIMWAEVGEGQLIGPDLVQDTTEKISQIKDRLKVARDRQKSYSNKRRKPLEFSVGDYVLLKVWHWKGVVGFGKKGRLAPRLVGPFEIIDKVGPVAYRLDLPQELDGVHDTFHVSNLKKCLAYLTLQVPLDEIRVDDKFNFVEEPVEIMEREFKKLRRSRIAIVKVSWNSKRGPEFTWELEDQMKLKSCPGVVAFACVILSWLVEAFARGKNPNTTVKIDVDRSGDTSGQILTAVGIDLNNEIYPLAYELVEGETKESWKWFLDYLSNDIELFNNSNFTFITDRQKRDKMYKDLLWKCATAIIVKHFDKHIETLKEHNKEAYNWFKLIPPQHWARSHVSGRAHNDILLNNMCEVLNKQLVDGRDKPIITCLGIIREYLMKKIVNVQLVIRKCNGPLTPYVERLFKVILKDVAQIKIDWKGDLYQTTNSWIKQCVLSMRDSVGQRKKRRKSTSELADSMVKGGKLTREGKSVNCTECGQVRHNQISCKGQRSTNVGSQLAKNLQVVLSLHKLQLLILNEQLVWVYQKG</sequence>
<dbReference type="Pfam" id="PF17919">
    <property type="entry name" value="RT_RNaseH_2"/>
    <property type="match status" value="1"/>
</dbReference>
<feature type="domain" description="Reverse transcriptase/retrotransposon-derived protein RNase H-like" evidence="3">
    <location>
        <begin position="699"/>
        <end position="769"/>
    </location>
</feature>
<organism evidence="5">
    <name type="scientific">Tanacetum cinerariifolium</name>
    <name type="common">Dalmatian daisy</name>
    <name type="synonym">Chrysanthemum cinerariifolium</name>
    <dbReference type="NCBI Taxonomy" id="118510"/>
    <lineage>
        <taxon>Eukaryota</taxon>
        <taxon>Viridiplantae</taxon>
        <taxon>Streptophyta</taxon>
        <taxon>Embryophyta</taxon>
        <taxon>Tracheophyta</taxon>
        <taxon>Spermatophyta</taxon>
        <taxon>Magnoliopsida</taxon>
        <taxon>eudicotyledons</taxon>
        <taxon>Gunneridae</taxon>
        <taxon>Pentapetalae</taxon>
        <taxon>asterids</taxon>
        <taxon>campanulids</taxon>
        <taxon>Asterales</taxon>
        <taxon>Asteraceae</taxon>
        <taxon>Asteroideae</taxon>
        <taxon>Anthemideae</taxon>
        <taxon>Anthemidinae</taxon>
        <taxon>Tanacetum</taxon>
    </lineage>
</organism>
<dbReference type="InterPro" id="IPR043128">
    <property type="entry name" value="Rev_trsase/Diguanyl_cyclase"/>
</dbReference>
<evidence type="ECO:0000259" key="2">
    <source>
        <dbReference type="Pfam" id="PF10551"/>
    </source>
</evidence>
<evidence type="ECO:0000256" key="1">
    <source>
        <dbReference type="SAM" id="MobiDB-lite"/>
    </source>
</evidence>
<feature type="region of interest" description="Disordered" evidence="1">
    <location>
        <begin position="410"/>
        <end position="446"/>
    </location>
</feature>
<evidence type="ECO:0000259" key="4">
    <source>
        <dbReference type="Pfam" id="PF24626"/>
    </source>
</evidence>
<dbReference type="InterPro" id="IPR018289">
    <property type="entry name" value="MULE_transposase_dom"/>
</dbReference>
<dbReference type="EMBL" id="BKCJ010001358">
    <property type="protein sequence ID" value="GEU40841.1"/>
    <property type="molecule type" value="Genomic_DNA"/>
</dbReference>
<dbReference type="PANTHER" id="PTHR45835:SF99">
    <property type="entry name" value="CHROMO DOMAIN-CONTAINING PROTEIN-RELATED"/>
    <property type="match status" value="1"/>
</dbReference>
<proteinExistence type="predicted"/>
<feature type="compositionally biased region" description="Basic and acidic residues" evidence="1">
    <location>
        <begin position="417"/>
        <end position="440"/>
    </location>
</feature>
<dbReference type="InterPro" id="IPR021109">
    <property type="entry name" value="Peptidase_aspartic_dom_sf"/>
</dbReference>
<evidence type="ECO:0008006" key="6">
    <source>
        <dbReference type="Google" id="ProtNLM"/>
    </source>
</evidence>
<dbReference type="Pfam" id="PF10551">
    <property type="entry name" value="MULE"/>
    <property type="match status" value="1"/>
</dbReference>
<feature type="domain" description="Tf2-1-like SH3-like" evidence="4">
    <location>
        <begin position="1016"/>
        <end position="1080"/>
    </location>
</feature>
<dbReference type="CDD" id="cd00303">
    <property type="entry name" value="retropepsin_like"/>
    <property type="match status" value="1"/>
</dbReference>
<dbReference type="Gene3D" id="2.40.70.10">
    <property type="entry name" value="Acid Proteases"/>
    <property type="match status" value="1"/>
</dbReference>
<name>A0A6L2JUS6_TANCI</name>
<dbReference type="InterPro" id="IPR056924">
    <property type="entry name" value="SH3_Tf2-1"/>
</dbReference>
<protein>
    <recommendedName>
        <fullName evidence="6">Reverse transcriptase domain-containing protein</fullName>
    </recommendedName>
</protein>
<evidence type="ECO:0000259" key="3">
    <source>
        <dbReference type="Pfam" id="PF17919"/>
    </source>
</evidence>
<dbReference type="SUPFAM" id="SSF56672">
    <property type="entry name" value="DNA/RNA polymerases"/>
    <property type="match status" value="1"/>
</dbReference>